<evidence type="ECO:0008006" key="5">
    <source>
        <dbReference type="Google" id="ProtNLM"/>
    </source>
</evidence>
<keyword evidence="2" id="KW-0472">Membrane</keyword>
<feature type="compositionally biased region" description="Low complexity" evidence="1">
    <location>
        <begin position="94"/>
        <end position="107"/>
    </location>
</feature>
<keyword evidence="4" id="KW-1185">Reference proteome</keyword>
<organism evidence="3 4">
    <name type="scientific">Roseofilum acuticapitatum BLCC-M154</name>
    <dbReference type="NCBI Taxonomy" id="3022444"/>
    <lineage>
        <taxon>Bacteria</taxon>
        <taxon>Bacillati</taxon>
        <taxon>Cyanobacteriota</taxon>
        <taxon>Cyanophyceae</taxon>
        <taxon>Desertifilales</taxon>
        <taxon>Desertifilaceae</taxon>
        <taxon>Roseofilum</taxon>
        <taxon>Roseofilum acuticapitatum</taxon>
    </lineage>
</organism>
<reference evidence="3 4" key="1">
    <citation type="submission" date="2023-01" db="EMBL/GenBank/DDBJ databases">
        <title>Novel diversity within Roseofilum (Cyanobacteria; Desertifilaceae) from marine benthic mats with descriptions of four novel species.</title>
        <authorList>
            <person name="Wang Y."/>
            <person name="Berthold D.E."/>
            <person name="Hu J."/>
            <person name="Lefler F.W."/>
            <person name="Laughinghouse H.D. IV."/>
        </authorList>
    </citation>
    <scope>NUCLEOTIDE SEQUENCE [LARGE SCALE GENOMIC DNA]</scope>
    <source>
        <strain evidence="3 4">BLCC-M154</strain>
    </source>
</reference>
<protein>
    <recommendedName>
        <fullName evidence="5">SPOR domain-containing protein</fullName>
    </recommendedName>
</protein>
<feature type="transmembrane region" description="Helical" evidence="2">
    <location>
        <begin position="168"/>
        <end position="192"/>
    </location>
</feature>
<comment type="caution">
    <text evidence="3">The sequence shown here is derived from an EMBL/GenBank/DDBJ whole genome shotgun (WGS) entry which is preliminary data.</text>
</comment>
<gene>
    <name evidence="3" type="ORF">PMG71_20780</name>
</gene>
<accession>A0ABT7AY78</accession>
<feature type="region of interest" description="Disordered" evidence="1">
    <location>
        <begin position="45"/>
        <end position="143"/>
    </location>
</feature>
<feature type="compositionally biased region" description="Polar residues" evidence="1">
    <location>
        <begin position="276"/>
        <end position="288"/>
    </location>
</feature>
<feature type="compositionally biased region" description="Acidic residues" evidence="1">
    <location>
        <begin position="127"/>
        <end position="143"/>
    </location>
</feature>
<dbReference type="RefSeq" id="WP_283755622.1">
    <property type="nucleotide sequence ID" value="NZ_JAQOSP010000133.1"/>
</dbReference>
<name>A0ABT7AY78_9CYAN</name>
<feature type="region of interest" description="Disordered" evidence="1">
    <location>
        <begin position="1"/>
        <end position="21"/>
    </location>
</feature>
<dbReference type="Proteomes" id="UP001235303">
    <property type="component" value="Unassembled WGS sequence"/>
</dbReference>
<feature type="compositionally biased region" description="Polar residues" evidence="1">
    <location>
        <begin position="218"/>
        <end position="237"/>
    </location>
</feature>
<evidence type="ECO:0000256" key="2">
    <source>
        <dbReference type="SAM" id="Phobius"/>
    </source>
</evidence>
<keyword evidence="2" id="KW-1133">Transmembrane helix</keyword>
<evidence type="ECO:0000313" key="3">
    <source>
        <dbReference type="EMBL" id="MDJ1171868.1"/>
    </source>
</evidence>
<evidence type="ECO:0000313" key="4">
    <source>
        <dbReference type="Proteomes" id="UP001235303"/>
    </source>
</evidence>
<keyword evidence="2" id="KW-0812">Transmembrane</keyword>
<proteinExistence type="predicted"/>
<feature type="compositionally biased region" description="Pro residues" evidence="1">
    <location>
        <begin position="303"/>
        <end position="312"/>
    </location>
</feature>
<feature type="region of interest" description="Disordered" evidence="1">
    <location>
        <begin position="210"/>
        <end position="237"/>
    </location>
</feature>
<feature type="region of interest" description="Disordered" evidence="1">
    <location>
        <begin position="252"/>
        <end position="288"/>
    </location>
</feature>
<sequence length="465" mass="50060">MSNRFPGKPPTQPHQTDAIPLPLQAALTSLNVSLEEELTRYRRYRQGYTPPLKSYALSQTPQGEGRKTLDLVSPPPPERPKPNSSPVQETLETASESPASLSPSANPDLGSALSTSFADQHLAEPDTGFEPDSPPDDYLESSEELLRSLAEEEEEDEMPVTTPAFNPWLTPLGIGSTLLLILLCITFGVIFFNPSLMRYLFPNRPFREPNPTVPESAPESTPTPANSSEVSQSLNRPTSEFGQLTLESLSILDPKQPPQPSPVASPVVAKSPVEEPSTTASKSNQKSGLNLRVLSLPVFSAAPEPPSAPPQAPQAVEAPAPLPPPPVAATAPLNPQELPQLQAAAPIVPPQAPSFAEPVPPQSQLQGFAGSIPIPVDMPPEQEWMPEPVATVPEVQDLESYYVVANYEDGTAMAKIQALVPDAYLRNFADGIYVQLGVFDHRGMAEAFLDELKIEGISAKIYEGE</sequence>
<evidence type="ECO:0000256" key="1">
    <source>
        <dbReference type="SAM" id="MobiDB-lite"/>
    </source>
</evidence>
<feature type="region of interest" description="Disordered" evidence="1">
    <location>
        <begin position="300"/>
        <end position="333"/>
    </location>
</feature>
<dbReference type="EMBL" id="JAQOSP010000133">
    <property type="protein sequence ID" value="MDJ1171868.1"/>
    <property type="molecule type" value="Genomic_DNA"/>
</dbReference>